<dbReference type="InterPro" id="IPR006062">
    <property type="entry name" value="His_biosynth"/>
</dbReference>
<dbReference type="EMBL" id="PDNV01000009">
    <property type="protein sequence ID" value="PLC53169.1"/>
    <property type="molecule type" value="Genomic_DNA"/>
</dbReference>
<keyword evidence="5 11" id="KW-0028">Amino-acid biosynthesis</keyword>
<evidence type="ECO:0000256" key="1">
    <source>
        <dbReference type="ARBA" id="ARBA00005091"/>
    </source>
</evidence>
<dbReference type="CDD" id="cd04731">
    <property type="entry name" value="HisF"/>
    <property type="match status" value="1"/>
</dbReference>
<evidence type="ECO:0000256" key="11">
    <source>
        <dbReference type="RuleBase" id="RU003657"/>
    </source>
</evidence>
<gene>
    <name evidence="12" type="ORF">CR155_14400</name>
</gene>
<name>A0A2N4UDS9_9BURK</name>
<dbReference type="UniPathway" id="UPA00031">
    <property type="reaction ID" value="UER00010"/>
</dbReference>
<evidence type="ECO:0000256" key="4">
    <source>
        <dbReference type="ARBA" id="ARBA00012809"/>
    </source>
</evidence>
<evidence type="ECO:0000256" key="8">
    <source>
        <dbReference type="ARBA" id="ARBA00025475"/>
    </source>
</evidence>
<evidence type="ECO:0000256" key="3">
    <source>
        <dbReference type="ARBA" id="ARBA00011152"/>
    </source>
</evidence>
<keyword evidence="7" id="KW-0456">Lyase</keyword>
<evidence type="ECO:0000256" key="7">
    <source>
        <dbReference type="ARBA" id="ARBA00023239"/>
    </source>
</evidence>
<dbReference type="EC" id="4.3.2.10" evidence="4"/>
<evidence type="ECO:0000256" key="5">
    <source>
        <dbReference type="ARBA" id="ARBA00022605"/>
    </source>
</evidence>
<dbReference type="RefSeq" id="WP_102070912.1">
    <property type="nucleotide sequence ID" value="NZ_PDNV01000009.1"/>
</dbReference>
<dbReference type="InterPro" id="IPR050064">
    <property type="entry name" value="IGPS_HisA/HisF"/>
</dbReference>
<comment type="catalytic activity">
    <reaction evidence="10">
        <text>5-[(5-phospho-1-deoxy-D-ribulos-1-ylimino)methylamino]-1-(5-phospho-beta-D-ribosyl)imidazole-4-carboxamide + L-glutamine = D-erythro-1-(imidazol-4-yl)glycerol 3-phosphate + 5-amino-1-(5-phospho-beta-D-ribosyl)imidazole-4-carboxamide + L-glutamate + H(+)</text>
        <dbReference type="Rhea" id="RHEA:24793"/>
        <dbReference type="ChEBI" id="CHEBI:15378"/>
        <dbReference type="ChEBI" id="CHEBI:29985"/>
        <dbReference type="ChEBI" id="CHEBI:58278"/>
        <dbReference type="ChEBI" id="CHEBI:58359"/>
        <dbReference type="ChEBI" id="CHEBI:58475"/>
        <dbReference type="ChEBI" id="CHEBI:58525"/>
        <dbReference type="EC" id="4.3.2.10"/>
    </reaction>
</comment>
<dbReference type="PANTHER" id="PTHR21235:SF2">
    <property type="entry name" value="IMIDAZOLE GLYCEROL PHOSPHATE SYNTHASE HISHF"/>
    <property type="match status" value="1"/>
</dbReference>
<dbReference type="InterPro" id="IPR011060">
    <property type="entry name" value="RibuloseP-bd_barrel"/>
</dbReference>
<dbReference type="Gene3D" id="3.20.20.70">
    <property type="entry name" value="Aldolase class I"/>
    <property type="match status" value="1"/>
</dbReference>
<dbReference type="AlphaFoldDB" id="A0A2N4UDS9"/>
<dbReference type="GO" id="GO:0000107">
    <property type="term" value="F:imidazoleglycerol-phosphate synthase activity"/>
    <property type="evidence" value="ECO:0007669"/>
    <property type="project" value="InterPro"/>
</dbReference>
<dbReference type="OrthoDB" id="9781903at2"/>
<keyword evidence="13" id="KW-1185">Reference proteome</keyword>
<proteinExistence type="inferred from homology"/>
<dbReference type="Proteomes" id="UP000234328">
    <property type="component" value="Unassembled WGS sequence"/>
</dbReference>
<dbReference type="GO" id="GO:0000105">
    <property type="term" value="P:L-histidine biosynthetic process"/>
    <property type="evidence" value="ECO:0007669"/>
    <property type="project" value="UniProtKB-UniPathway"/>
</dbReference>
<dbReference type="Pfam" id="PF00977">
    <property type="entry name" value="His_biosynth"/>
    <property type="match status" value="1"/>
</dbReference>
<comment type="similarity">
    <text evidence="2 11">Belongs to the HisA/HisF family.</text>
</comment>
<sequence>MLEHRVIPALLLRDGGLVKTRRFKDAKYIGDPINAIRIFNDKEVDELIVLDIDASRRCSEPDYATIEQIAGECFMPVCYGGGIHSVEQAAGLFNLGIEKICLQSAVFDDPDLISRIADRFGCQSVVVSVDIKHNWLKKPMLYESRKGRKREQDWLEFAQAAVKAGAGEVLLTAVEREGAMTGYDLALVRQAADALKVPLIALGGAGSLADIKAVIDAGASAAAAGSLFVLHGPHRAVLITYPPYAELEKLQEQYR</sequence>
<reference evidence="12 13" key="1">
    <citation type="submission" date="2017-10" db="EMBL/GenBank/DDBJ databases">
        <title>Two draft genome sequences of Pusillimonas sp. strains isolated from a nitrate- and radionuclide-contaminated groundwater in Russia.</title>
        <authorList>
            <person name="Grouzdev D.S."/>
            <person name="Tourova T.P."/>
            <person name="Goeva M.A."/>
            <person name="Babich T.L."/>
            <person name="Sokolova D.S."/>
            <person name="Abdullin R."/>
            <person name="Poltaraus A.B."/>
            <person name="Toshchakov S.V."/>
            <person name="Nazina T.N."/>
        </authorList>
    </citation>
    <scope>NUCLEOTIDE SEQUENCE [LARGE SCALE GENOMIC DNA]</scope>
    <source>
        <strain evidence="12 13">JR1/69-2-13</strain>
    </source>
</reference>
<comment type="subunit">
    <text evidence="3">Heterodimer of HisH and HisF.</text>
</comment>
<evidence type="ECO:0000256" key="10">
    <source>
        <dbReference type="ARBA" id="ARBA00047838"/>
    </source>
</evidence>
<evidence type="ECO:0000256" key="2">
    <source>
        <dbReference type="ARBA" id="ARBA00009667"/>
    </source>
</evidence>
<dbReference type="NCBIfam" id="NF038364">
    <property type="entry name" value="AglZ_HisF2_fam"/>
    <property type="match status" value="1"/>
</dbReference>
<organism evidence="12 13">
    <name type="scientific">Pollutimonas nitritireducens</name>
    <dbReference type="NCBI Taxonomy" id="2045209"/>
    <lineage>
        <taxon>Bacteria</taxon>
        <taxon>Pseudomonadati</taxon>
        <taxon>Pseudomonadota</taxon>
        <taxon>Betaproteobacteria</taxon>
        <taxon>Burkholderiales</taxon>
        <taxon>Alcaligenaceae</taxon>
        <taxon>Pollutimonas</taxon>
    </lineage>
</organism>
<comment type="function">
    <text evidence="8">IGPS catalyzes the conversion of PRFAR and glutamine to IGP, AICAR and glutamate. The HisF subunit catalyzes the cyclization activity that produces IGP and AICAR from PRFAR using the ammonia provided by the HisH subunit.</text>
</comment>
<accession>A0A2N4UDS9</accession>
<keyword evidence="6 11" id="KW-0368">Histidine biosynthesis</keyword>
<evidence type="ECO:0000256" key="9">
    <source>
        <dbReference type="ARBA" id="ARBA00030264"/>
    </source>
</evidence>
<dbReference type="PANTHER" id="PTHR21235">
    <property type="entry name" value="IMIDAZOLE GLYCEROL PHOSPHATE SYNTHASE SUBUNIT HISF/H IGP SYNTHASE SUBUNIT HISF/H"/>
    <property type="match status" value="1"/>
</dbReference>
<evidence type="ECO:0000313" key="13">
    <source>
        <dbReference type="Proteomes" id="UP000234328"/>
    </source>
</evidence>
<dbReference type="SUPFAM" id="SSF51366">
    <property type="entry name" value="Ribulose-phoshate binding barrel"/>
    <property type="match status" value="1"/>
</dbReference>
<protein>
    <recommendedName>
        <fullName evidence="4">imidazole glycerol-phosphate synthase</fullName>
        <ecNumber evidence="4">4.3.2.10</ecNumber>
    </recommendedName>
    <alternativeName>
        <fullName evidence="9">IGP synthase cyclase subunit</fullName>
    </alternativeName>
</protein>
<comment type="pathway">
    <text evidence="1">Amino-acid biosynthesis; L-histidine biosynthesis; L-histidine from 5-phospho-alpha-D-ribose 1-diphosphate: step 5/9.</text>
</comment>
<evidence type="ECO:0000256" key="6">
    <source>
        <dbReference type="ARBA" id="ARBA00023102"/>
    </source>
</evidence>
<comment type="caution">
    <text evidence="12">The sequence shown here is derived from an EMBL/GenBank/DDBJ whole genome shotgun (WGS) entry which is preliminary data.</text>
</comment>
<dbReference type="InterPro" id="IPR013785">
    <property type="entry name" value="Aldolase_TIM"/>
</dbReference>
<dbReference type="InterPro" id="IPR004651">
    <property type="entry name" value="HisF"/>
</dbReference>
<evidence type="ECO:0000313" key="12">
    <source>
        <dbReference type="EMBL" id="PLC53169.1"/>
    </source>
</evidence>
<dbReference type="GO" id="GO:0016829">
    <property type="term" value="F:lyase activity"/>
    <property type="evidence" value="ECO:0007669"/>
    <property type="project" value="UniProtKB-KW"/>
</dbReference>